<evidence type="ECO:0000256" key="1">
    <source>
        <dbReference type="ARBA" id="ARBA00004123"/>
    </source>
</evidence>
<comment type="similarity">
    <text evidence="2">Belongs to the AXUD1 family.</text>
</comment>
<feature type="compositionally biased region" description="Polar residues" evidence="9">
    <location>
        <begin position="1"/>
        <end position="24"/>
    </location>
</feature>
<name>W6VBK8_ECHGR</name>
<keyword evidence="8" id="KW-0539">Nucleus</keyword>
<dbReference type="AlphaFoldDB" id="W6VBK8"/>
<dbReference type="OrthoDB" id="5946974at2759"/>
<dbReference type="GO" id="GO:0000981">
    <property type="term" value="F:DNA-binding transcription factor activity, RNA polymerase II-specific"/>
    <property type="evidence" value="ECO:0007669"/>
    <property type="project" value="TreeGrafter"/>
</dbReference>
<dbReference type="EMBL" id="APAU02000003">
    <property type="protein sequence ID" value="EUB64219.1"/>
    <property type="molecule type" value="Genomic_DNA"/>
</dbReference>
<dbReference type="CTD" id="36336478"/>
<dbReference type="PANTHER" id="PTHR13580">
    <property type="entry name" value="TGF-BETA INDUCED APOPTOSIS PROTEIN"/>
    <property type="match status" value="1"/>
</dbReference>
<evidence type="ECO:0000313" key="12">
    <source>
        <dbReference type="Proteomes" id="UP000019149"/>
    </source>
</evidence>
<proteinExistence type="inferred from homology"/>
<feature type="domain" description="Cysteine/serine-rich nuclear protein N-terminal" evidence="10">
    <location>
        <begin position="92"/>
        <end position="336"/>
    </location>
</feature>
<keyword evidence="3" id="KW-0053">Apoptosis</keyword>
<evidence type="ECO:0000256" key="2">
    <source>
        <dbReference type="ARBA" id="ARBA00008548"/>
    </source>
</evidence>
<keyword evidence="4" id="KW-0805">Transcription regulation</keyword>
<feature type="compositionally biased region" description="Acidic residues" evidence="9">
    <location>
        <begin position="512"/>
        <end position="535"/>
    </location>
</feature>
<feature type="compositionally biased region" description="Polar residues" evidence="9">
    <location>
        <begin position="563"/>
        <end position="579"/>
    </location>
</feature>
<evidence type="ECO:0000259" key="10">
    <source>
        <dbReference type="Pfam" id="PF16019"/>
    </source>
</evidence>
<reference evidence="11 12" key="1">
    <citation type="journal article" date="2013" name="Nat. Genet.">
        <title>The genome of the hydatid tapeworm Echinococcus granulosus.</title>
        <authorList>
            <person name="Zheng H."/>
            <person name="Zhang W."/>
            <person name="Zhang L."/>
            <person name="Zhang Z."/>
            <person name="Li J."/>
            <person name="Lu G."/>
            <person name="Zhu Y."/>
            <person name="Wang Y."/>
            <person name="Huang Y."/>
            <person name="Liu J."/>
            <person name="Kang H."/>
            <person name="Chen J."/>
            <person name="Wang L."/>
            <person name="Chen A."/>
            <person name="Yu S."/>
            <person name="Gao Z."/>
            <person name="Jin L."/>
            <person name="Gu W."/>
            <person name="Wang Z."/>
            <person name="Zhao L."/>
            <person name="Shi B."/>
            <person name="Wen H."/>
            <person name="Lin R."/>
            <person name="Jones M.K."/>
            <person name="Brejova B."/>
            <person name="Vinar T."/>
            <person name="Zhao G."/>
            <person name="McManus D.P."/>
            <person name="Chen Z."/>
            <person name="Zhou Y."/>
            <person name="Wang S."/>
        </authorList>
    </citation>
    <scope>NUCLEOTIDE SEQUENCE [LARGE SCALE GENOMIC DNA]</scope>
</reference>
<dbReference type="GeneID" id="36336478"/>
<dbReference type="InterPro" id="IPR031972">
    <property type="entry name" value="CSRNP_N"/>
</dbReference>
<feature type="compositionally biased region" description="Polar residues" evidence="9">
    <location>
        <begin position="609"/>
        <end position="618"/>
    </location>
</feature>
<accession>W6VBK8</accession>
<dbReference type="GO" id="GO:0005634">
    <property type="term" value="C:nucleus"/>
    <property type="evidence" value="ECO:0007669"/>
    <property type="project" value="UniProtKB-SubCell"/>
</dbReference>
<sequence>MTSMNSGHIATNSSESSVSPANDSCKTDDDIESIRPICAGIPFQTAKILEISLRSGIPDDFPLPLSSRSSAKDDEINFLVMHHTLLGDLKRRRRHVTFGLVDLYHFDRLQGFACVPSQGGSTLGMASEHWSKEQVSVIEHQSRRKYQRYSALLRFCLEGKLLLSFQQFRMLESRVKCQQRLLTRKNEAGQCSNILRNVDSRCLKRPVGSIENPSDDDLSFLDSLEEYYFLQPLSVKRRRVLLRKAGLHKIDPAEKHECEAIRKSRSKCGCTCPTGMCDPRTCECALNGIPCQVDRARFPCACLSPSHCSNPEGRIEFNPVRVRTHYLHTRMRLESEEREAATATNASVPTKRSRLLEVAVPPKSRDACAAQFFGEDVGECQVLPSSSHVLKLGTSRSVEEALNATASNGGCQDCQNDRYVHLLVQELQCQQRLQNGFETEEEEEEGEGEGTVESSQRMLSDNLTVNSASFPHDTGNVEAVCGEGSFIQSSPRMSQIAEQLNTVLLNTVSCDDVGEDNEDDDEEDDDEEDDGDDCDSVVLPDQCSTSELGRAALRPPLVEPLTSGMSDANSLKETTSSPSFCRLDPIASLFRGPHEITGTGPEVGREEGTNASSISSRRPPSVCEVEEGERAQPETLYDN</sequence>
<gene>
    <name evidence="11" type="ORF">EGR_00763</name>
</gene>
<evidence type="ECO:0000256" key="7">
    <source>
        <dbReference type="ARBA" id="ARBA00023163"/>
    </source>
</evidence>
<dbReference type="GO" id="GO:0006915">
    <property type="term" value="P:apoptotic process"/>
    <property type="evidence" value="ECO:0007669"/>
    <property type="project" value="UniProtKB-KW"/>
</dbReference>
<dbReference type="Pfam" id="PF16019">
    <property type="entry name" value="CSRNP_N"/>
    <property type="match status" value="1"/>
</dbReference>
<keyword evidence="5" id="KW-0238">DNA-binding</keyword>
<dbReference type="STRING" id="6210.W6VBK8"/>
<evidence type="ECO:0000256" key="4">
    <source>
        <dbReference type="ARBA" id="ARBA00023015"/>
    </source>
</evidence>
<feature type="region of interest" description="Disordered" evidence="9">
    <location>
        <begin position="511"/>
        <end position="639"/>
    </location>
</feature>
<dbReference type="PRINTS" id="PR02031">
    <property type="entry name" value="CYSSERRICHNP"/>
</dbReference>
<keyword evidence="6" id="KW-0010">Activator</keyword>
<comment type="subcellular location">
    <subcellularLocation>
        <location evidence="1">Nucleus</location>
    </subcellularLocation>
</comment>
<dbReference type="InterPro" id="IPR023260">
    <property type="entry name" value="Cys/Ser-rich_nuc_prot"/>
</dbReference>
<keyword evidence="7" id="KW-0804">Transcription</keyword>
<dbReference type="Proteomes" id="UP000019149">
    <property type="component" value="Unassembled WGS sequence"/>
</dbReference>
<evidence type="ECO:0000256" key="3">
    <source>
        <dbReference type="ARBA" id="ARBA00022703"/>
    </source>
</evidence>
<comment type="caution">
    <text evidence="11">The sequence shown here is derived from an EMBL/GenBank/DDBJ whole genome shotgun (WGS) entry which is preliminary data.</text>
</comment>
<evidence type="ECO:0000256" key="6">
    <source>
        <dbReference type="ARBA" id="ARBA00023159"/>
    </source>
</evidence>
<evidence type="ECO:0000256" key="5">
    <source>
        <dbReference type="ARBA" id="ARBA00023125"/>
    </source>
</evidence>
<feature type="region of interest" description="Disordered" evidence="9">
    <location>
        <begin position="1"/>
        <end position="27"/>
    </location>
</feature>
<evidence type="ECO:0000313" key="11">
    <source>
        <dbReference type="EMBL" id="EUB64219.1"/>
    </source>
</evidence>
<dbReference type="RefSeq" id="XP_024355415.1">
    <property type="nucleotide sequence ID" value="XM_024490012.1"/>
</dbReference>
<dbReference type="KEGG" id="egl:EGR_00763"/>
<keyword evidence="12" id="KW-1185">Reference proteome</keyword>
<dbReference type="GO" id="GO:0043565">
    <property type="term" value="F:sequence-specific DNA binding"/>
    <property type="evidence" value="ECO:0007669"/>
    <property type="project" value="TreeGrafter"/>
</dbReference>
<dbReference type="OMA" id="HECEAIR"/>
<feature type="compositionally biased region" description="Acidic residues" evidence="9">
    <location>
        <begin position="438"/>
        <end position="450"/>
    </location>
</feature>
<protein>
    <submittedName>
        <fullName evidence="11">Cysteine/serine-rich nuclear protein</fullName>
    </submittedName>
</protein>
<dbReference type="PANTHER" id="PTHR13580:SF9">
    <property type="entry name" value="AXIN1 UP-REGULATED 1, ISOFORM A"/>
    <property type="match status" value="1"/>
</dbReference>
<evidence type="ECO:0000256" key="8">
    <source>
        <dbReference type="ARBA" id="ARBA00023242"/>
    </source>
</evidence>
<evidence type="ECO:0000256" key="9">
    <source>
        <dbReference type="SAM" id="MobiDB-lite"/>
    </source>
</evidence>
<organism evidence="11 12">
    <name type="scientific">Echinococcus granulosus</name>
    <name type="common">Hydatid tapeworm</name>
    <dbReference type="NCBI Taxonomy" id="6210"/>
    <lineage>
        <taxon>Eukaryota</taxon>
        <taxon>Metazoa</taxon>
        <taxon>Spiralia</taxon>
        <taxon>Lophotrochozoa</taxon>
        <taxon>Platyhelminthes</taxon>
        <taxon>Cestoda</taxon>
        <taxon>Eucestoda</taxon>
        <taxon>Cyclophyllidea</taxon>
        <taxon>Taeniidae</taxon>
        <taxon>Echinococcus</taxon>
        <taxon>Echinococcus granulosus group</taxon>
    </lineage>
</organism>
<feature type="region of interest" description="Disordered" evidence="9">
    <location>
        <begin position="436"/>
        <end position="456"/>
    </location>
</feature>